<gene>
    <name evidence="15" type="primary">LOC105363905</name>
</gene>
<dbReference type="AlphaFoldDB" id="A0AAJ7DXH1"/>
<feature type="domain" description="AP-3 complex subunit beta C-terminal" evidence="13">
    <location>
        <begin position="801"/>
        <end position="945"/>
    </location>
</feature>
<comment type="subcellular location">
    <subcellularLocation>
        <location evidence="1">Cytoplasmic vesicle</location>
        <location evidence="1">Clathrin-coated vesicle membrane</location>
        <topology evidence="1">Peripheral membrane protein</topology>
        <orientation evidence="1">Cytoplasmic side</orientation>
    </subcellularLocation>
    <subcellularLocation>
        <location evidence="2">Golgi apparatus</location>
    </subcellularLocation>
</comment>
<keyword evidence="5" id="KW-0597">Phosphoprotein</keyword>
<dbReference type="RefSeq" id="XP_011500010.1">
    <property type="nucleotide sequence ID" value="XM_011501708.1"/>
</dbReference>
<dbReference type="Pfam" id="PF24080">
    <property type="entry name" value="AP3B1_C_2"/>
    <property type="match status" value="1"/>
</dbReference>
<dbReference type="Gene3D" id="1.25.10.10">
    <property type="entry name" value="Leucine-rich Repeat Variant"/>
    <property type="match status" value="1"/>
</dbReference>
<name>A0AAJ7DXH1_9HYME</name>
<feature type="compositionally biased region" description="Acidic residues" evidence="12">
    <location>
        <begin position="748"/>
        <end position="771"/>
    </location>
</feature>
<dbReference type="PIRSF" id="PIRSF037096">
    <property type="entry name" value="AP3_complex_beta"/>
    <property type="match status" value="1"/>
</dbReference>
<evidence type="ECO:0000256" key="3">
    <source>
        <dbReference type="ARBA" id="ARBA00006613"/>
    </source>
</evidence>
<dbReference type="Proteomes" id="UP000695007">
    <property type="component" value="Unplaced"/>
</dbReference>
<dbReference type="PANTHER" id="PTHR11134">
    <property type="entry name" value="ADAPTOR COMPLEX SUBUNIT BETA FAMILY MEMBER"/>
    <property type="match status" value="1"/>
</dbReference>
<organism evidence="14 15">
    <name type="scientific">Ceratosolen solmsi marchali</name>
    <dbReference type="NCBI Taxonomy" id="326594"/>
    <lineage>
        <taxon>Eukaryota</taxon>
        <taxon>Metazoa</taxon>
        <taxon>Ecdysozoa</taxon>
        <taxon>Arthropoda</taxon>
        <taxon>Hexapoda</taxon>
        <taxon>Insecta</taxon>
        <taxon>Pterygota</taxon>
        <taxon>Neoptera</taxon>
        <taxon>Endopterygota</taxon>
        <taxon>Hymenoptera</taxon>
        <taxon>Apocrita</taxon>
        <taxon>Proctotrupomorpha</taxon>
        <taxon>Chalcidoidea</taxon>
        <taxon>Agaonidae</taxon>
        <taxon>Agaoninae</taxon>
        <taxon>Ceratosolen</taxon>
    </lineage>
</organism>
<dbReference type="Pfam" id="PF14796">
    <property type="entry name" value="AP3B1_C"/>
    <property type="match status" value="1"/>
</dbReference>
<keyword evidence="7" id="KW-0333">Golgi apparatus</keyword>
<evidence type="ECO:0000256" key="9">
    <source>
        <dbReference type="ARBA" id="ARBA00023329"/>
    </source>
</evidence>
<keyword evidence="14" id="KW-1185">Reference proteome</keyword>
<dbReference type="InterPro" id="IPR056314">
    <property type="entry name" value="AP3B1/2_C"/>
</dbReference>
<evidence type="ECO:0000256" key="2">
    <source>
        <dbReference type="ARBA" id="ARBA00004555"/>
    </source>
</evidence>
<comment type="similarity">
    <text evidence="3 11">Belongs to the adaptor complexes large subunit family.</text>
</comment>
<dbReference type="Pfam" id="PF01602">
    <property type="entry name" value="Adaptin_N"/>
    <property type="match status" value="1"/>
</dbReference>
<evidence type="ECO:0000313" key="15">
    <source>
        <dbReference type="RefSeq" id="XP_011500010.1"/>
    </source>
</evidence>
<feature type="region of interest" description="Disordered" evidence="12">
    <location>
        <begin position="661"/>
        <end position="783"/>
    </location>
</feature>
<evidence type="ECO:0000256" key="10">
    <source>
        <dbReference type="ARBA" id="ARBA00023570"/>
    </source>
</evidence>
<dbReference type="InterPro" id="IPR011989">
    <property type="entry name" value="ARM-like"/>
</dbReference>
<evidence type="ECO:0000256" key="12">
    <source>
        <dbReference type="SAM" id="MobiDB-lite"/>
    </source>
</evidence>
<evidence type="ECO:0000256" key="4">
    <source>
        <dbReference type="ARBA" id="ARBA00022448"/>
    </source>
</evidence>
<evidence type="ECO:0000256" key="1">
    <source>
        <dbReference type="ARBA" id="ARBA00004145"/>
    </source>
</evidence>
<keyword evidence="8 11" id="KW-0472">Membrane</keyword>
<protein>
    <recommendedName>
        <fullName evidence="11">AP-3 complex subunit beta</fullName>
    </recommendedName>
</protein>
<dbReference type="InterPro" id="IPR029390">
    <property type="entry name" value="AP3B_C"/>
</dbReference>
<evidence type="ECO:0000256" key="11">
    <source>
        <dbReference type="PIRNR" id="PIRNR037096"/>
    </source>
</evidence>
<dbReference type="GO" id="GO:0030665">
    <property type="term" value="C:clathrin-coated vesicle membrane"/>
    <property type="evidence" value="ECO:0007669"/>
    <property type="project" value="UniProtKB-SubCell"/>
</dbReference>
<evidence type="ECO:0000256" key="8">
    <source>
        <dbReference type="ARBA" id="ARBA00023136"/>
    </source>
</evidence>
<dbReference type="GO" id="GO:0005794">
    <property type="term" value="C:Golgi apparatus"/>
    <property type="evidence" value="ECO:0007669"/>
    <property type="project" value="UniProtKB-SubCell"/>
</dbReference>
<evidence type="ECO:0000313" key="14">
    <source>
        <dbReference type="Proteomes" id="UP000695007"/>
    </source>
</evidence>
<keyword evidence="9" id="KW-0968">Cytoplasmic vesicle</keyword>
<comment type="function">
    <text evidence="10">Subunit of non-clathrin- and clathrin-associated adaptor protein complex 3 (AP-3) that plays a role in protein sorting in the late-Golgi/trans-Golgi network (TGN) and/or endosomes. The AP complexes mediate both the recruitment of clathrin to membranes and the recognition of sorting signals within the cytosolic tails of transmembrane cargo molecules. AP-3 appears to be involved in the sorting of a subset of transmembrane proteins targeted to lysosomes and lysosome-related organelles. In concert with the BLOC-1 complex, AP-3 is required to target cargos into vesicles assembled at cell bodies for delivery into neurites and nerve terminals.</text>
</comment>
<proteinExistence type="inferred from homology"/>
<accession>A0AAJ7DXH1</accession>
<dbReference type="KEGG" id="csol:105363905"/>
<dbReference type="SMART" id="SM01355">
    <property type="entry name" value="AP3B1_C"/>
    <property type="match status" value="1"/>
</dbReference>
<sequence length="1083" mass="121917">MLTTAASSLSNNGGSYSNDRISTGTEAELSNDLASGGFFHADYKKHDDLKQMLDSNKDGMKLEAMKRIIGMIAKGRDASDLFPAVVKNVVSKNIEVKKLVYVYLVRYAEDQQDLALLSISTFQRALKDPNQLIRASALRVLSSVRVSMIVPIVMLAIKDSASDMSPYVRKTAAHAIPKLFSLDSEQKEELVTVLEKLLSDKTTLVVGSAVMAFEEVCPDRIDLIHKNYRKLCNLLVDVDEWGQVVIVNMLTRYARTQFLDPNTSDYGDDGMHPFYDPDSESSSIKKQKFILDADHRLLLRNTKPLLLSRNAAVVMAVAQLYYHVAPRSEAMVAAKALIRLLRGHREVQSIVLHCIASISITRKGMFEPFLKSFFVRTSDPTHIKLLKLDILTNLATETSISVILREFQTYISSSDKEFVRASIQAIGRCASNIKEVTDTCLNGLVSLLSNRDEAIVAESVVVIKKLLQTQPNEHKDIISHMAKLMDFITVPQARASILWLLGEYSNRVPKIAPDILRKMAKTFINEEDIVKLQILNLAVKLYLSNPEQTEKFCQYVFQLAKYDQNYDIRDRTRFLKYFIFEDDEKSNKKLSQYANKIFLAHKPAPTLTSRFKDIQFQLGTLSHYLDMPCTGYRPLPSFPNVPPDPSLRDVPDVTPSHDMYYAERASKKDKKEKKKNKEEVLYCVGESTPEEDSEDERSNTDDNSNIDSSDEENSDSSAEQSLTSEKSENEVKKVVNSKKIKSHKNDEVSSETEDSDDDETSSEDSESDSESGMETYTLEKTTSAVNNKIKPEIKNNKTVESKSNLDLLLDLDDVLPMTPIMTPSLGGFLTPTLPAAISISSLDGMKEVPPSFIPIKKYELLNKISGHGLKMEYRFTRSEHLVNSSMVNIELTFTNESIETIKNIHVGNKNLSNGISLYDFIPISILKLNTSVSCTIGINFNDSTQPASFDINFTVNDDQIYRTINIKAPIGEIIRSVFLSEAKFLSEKNQLKGMNEYFTTINYPGNKKTLSQQILEIANLAITSSNDDTIRFAAYTLASKSLVLITIQTTELNKFDIYINCEKMVIGSILLNEIKNHFNRMDY</sequence>
<dbReference type="InterPro" id="IPR016024">
    <property type="entry name" value="ARM-type_fold"/>
</dbReference>
<feature type="compositionally biased region" description="Polar residues" evidence="12">
    <location>
        <begin position="772"/>
        <end position="783"/>
    </location>
</feature>
<dbReference type="InterPro" id="IPR026740">
    <property type="entry name" value="AP3_beta"/>
</dbReference>
<dbReference type="InterPro" id="IPR026739">
    <property type="entry name" value="AP_beta"/>
</dbReference>
<dbReference type="InterPro" id="IPR002553">
    <property type="entry name" value="Clathrin/coatomer_adapt-like_N"/>
</dbReference>
<evidence type="ECO:0000256" key="7">
    <source>
        <dbReference type="ARBA" id="ARBA00023034"/>
    </source>
</evidence>
<keyword evidence="6 11" id="KW-0653">Protein transport</keyword>
<dbReference type="CTD" id="31381"/>
<dbReference type="GO" id="GO:0016192">
    <property type="term" value="P:vesicle-mediated transport"/>
    <property type="evidence" value="ECO:0007669"/>
    <property type="project" value="InterPro"/>
</dbReference>
<evidence type="ECO:0000259" key="13">
    <source>
        <dbReference type="SMART" id="SM01355"/>
    </source>
</evidence>
<dbReference type="SUPFAM" id="SSF48371">
    <property type="entry name" value="ARM repeat"/>
    <property type="match status" value="1"/>
</dbReference>
<dbReference type="GO" id="GO:0006886">
    <property type="term" value="P:intracellular protein transport"/>
    <property type="evidence" value="ECO:0007669"/>
    <property type="project" value="InterPro"/>
</dbReference>
<dbReference type="GO" id="GO:0030123">
    <property type="term" value="C:AP-3 adaptor complex"/>
    <property type="evidence" value="ECO:0007669"/>
    <property type="project" value="UniProtKB-UniRule"/>
</dbReference>
<evidence type="ECO:0000256" key="6">
    <source>
        <dbReference type="ARBA" id="ARBA00022927"/>
    </source>
</evidence>
<reference evidence="15" key="1">
    <citation type="submission" date="2025-08" db="UniProtKB">
        <authorList>
            <consortium name="RefSeq"/>
        </authorList>
    </citation>
    <scope>IDENTIFICATION</scope>
</reference>
<evidence type="ECO:0000256" key="5">
    <source>
        <dbReference type="ARBA" id="ARBA00022553"/>
    </source>
</evidence>
<keyword evidence="4 11" id="KW-0813">Transport</keyword>
<dbReference type="GeneID" id="105363905"/>